<keyword evidence="16" id="KW-1185">Reference proteome</keyword>
<comment type="subcellular location">
    <subcellularLocation>
        <location evidence="13">Cell membrane</location>
        <topology evidence="13">Single-pass membrane protein</topology>
    </subcellularLocation>
    <subcellularLocation>
        <location evidence="12">Endomembrane system</location>
        <topology evidence="12">Single-pass membrane protein</topology>
    </subcellularLocation>
</comment>
<keyword evidence="3 13" id="KW-0138">CF(0)</keyword>
<evidence type="ECO:0000256" key="6">
    <source>
        <dbReference type="ARBA" id="ARBA00022989"/>
    </source>
</evidence>
<feature type="coiled-coil region" evidence="14">
    <location>
        <begin position="59"/>
        <end position="146"/>
    </location>
</feature>
<gene>
    <name evidence="13" type="primary">atpF</name>
    <name evidence="15" type="ORF">R0135_15280</name>
</gene>
<dbReference type="Pfam" id="PF00430">
    <property type="entry name" value="ATP-synt_B"/>
    <property type="match status" value="1"/>
</dbReference>
<dbReference type="PANTHER" id="PTHR33445">
    <property type="entry name" value="ATP SYNTHASE SUBUNIT B', CHLOROPLASTIC"/>
    <property type="match status" value="1"/>
</dbReference>
<evidence type="ECO:0000256" key="11">
    <source>
        <dbReference type="ARBA" id="ARBA00025614"/>
    </source>
</evidence>
<evidence type="ECO:0000256" key="2">
    <source>
        <dbReference type="ARBA" id="ARBA00022448"/>
    </source>
</evidence>
<evidence type="ECO:0000256" key="7">
    <source>
        <dbReference type="ARBA" id="ARBA00023065"/>
    </source>
</evidence>
<accession>A0ABZ0I1T7</accession>
<evidence type="ECO:0000256" key="12">
    <source>
        <dbReference type="ARBA" id="ARBA00037847"/>
    </source>
</evidence>
<keyword evidence="7 13" id="KW-0406">Ion transport</keyword>
<evidence type="ECO:0000313" key="16">
    <source>
        <dbReference type="Proteomes" id="UP001626537"/>
    </source>
</evidence>
<dbReference type="EMBL" id="CP136864">
    <property type="protein sequence ID" value="WOJ93131.1"/>
    <property type="molecule type" value="Genomic_DNA"/>
</dbReference>
<reference evidence="15 16" key="1">
    <citation type="submission" date="2023-10" db="EMBL/GenBank/DDBJ databases">
        <title>Two novel species belonging to the OM43/NOR5 clade.</title>
        <authorList>
            <person name="Park M."/>
        </authorList>
    </citation>
    <scope>NUCLEOTIDE SEQUENCE [LARGE SCALE GENOMIC DNA]</scope>
    <source>
        <strain evidence="15 16">IMCC43200</strain>
    </source>
</reference>
<evidence type="ECO:0000256" key="5">
    <source>
        <dbReference type="ARBA" id="ARBA00022781"/>
    </source>
</evidence>
<evidence type="ECO:0000256" key="13">
    <source>
        <dbReference type="HAMAP-Rule" id="MF_01398"/>
    </source>
</evidence>
<dbReference type="RefSeq" id="WP_407347789.1">
    <property type="nucleotide sequence ID" value="NZ_CP136864.1"/>
</dbReference>
<dbReference type="CDD" id="cd06503">
    <property type="entry name" value="ATP-synt_Fo_b"/>
    <property type="match status" value="1"/>
</dbReference>
<evidence type="ECO:0000256" key="10">
    <source>
        <dbReference type="ARBA" id="ARBA00025198"/>
    </source>
</evidence>
<dbReference type="InterPro" id="IPR002146">
    <property type="entry name" value="ATP_synth_b/b'su_bac/chlpt"/>
</dbReference>
<keyword evidence="14" id="KW-0175">Coiled coil</keyword>
<feature type="transmembrane region" description="Helical" evidence="13">
    <location>
        <begin position="12"/>
        <end position="34"/>
    </location>
</feature>
<dbReference type="HAMAP" id="MF_01398">
    <property type="entry name" value="ATP_synth_b_bprime"/>
    <property type="match status" value="1"/>
</dbReference>
<keyword evidence="9 13" id="KW-0066">ATP synthesis</keyword>
<keyword evidence="6 13" id="KW-1133">Transmembrane helix</keyword>
<keyword evidence="5 13" id="KW-0375">Hydrogen ion transport</keyword>
<keyword evidence="13" id="KW-1003">Cell membrane</keyword>
<proteinExistence type="inferred from homology"/>
<keyword evidence="4 13" id="KW-0812">Transmembrane</keyword>
<sequence>MQVDWLTASAQIINFFVLVWLLKHFLYGPVLSAIDQREANIAHQLGDALNREHAADEIQQEYMTKVEALDAERQSLVEQAREAAEAEHQKMLETVRQEVAQKRSQWQRQVADEEREFLSDLTGLCADSVQAIAREALAEIADAQLEAQIIESFIRKLAQLDEEVCASIASCGQALVVTTSFKLDSAARDRLMIVLRERLGEELTVDYRLARDLLCGIELSVPGHRLGWSLAEYLQDLRQRVEEQLDSMRGYS</sequence>
<evidence type="ECO:0000256" key="14">
    <source>
        <dbReference type="SAM" id="Coils"/>
    </source>
</evidence>
<evidence type="ECO:0000256" key="4">
    <source>
        <dbReference type="ARBA" id="ARBA00022692"/>
    </source>
</evidence>
<organism evidence="15 16">
    <name type="scientific">Congregibacter variabilis</name>
    <dbReference type="NCBI Taxonomy" id="3081200"/>
    <lineage>
        <taxon>Bacteria</taxon>
        <taxon>Pseudomonadati</taxon>
        <taxon>Pseudomonadota</taxon>
        <taxon>Gammaproteobacteria</taxon>
        <taxon>Cellvibrionales</taxon>
        <taxon>Halieaceae</taxon>
        <taxon>Congregibacter</taxon>
    </lineage>
</organism>
<protein>
    <recommendedName>
        <fullName evidence="13">ATP synthase subunit b</fullName>
    </recommendedName>
    <alternativeName>
        <fullName evidence="13">ATP synthase F(0) sector subunit b</fullName>
    </alternativeName>
    <alternativeName>
        <fullName evidence="13">ATPase subunit I</fullName>
    </alternativeName>
    <alternativeName>
        <fullName evidence="13">F-type ATPase subunit b</fullName>
        <shortName evidence="13">F-ATPase subunit b</shortName>
    </alternativeName>
</protein>
<name>A0ABZ0I1T7_9GAMM</name>
<evidence type="ECO:0000256" key="3">
    <source>
        <dbReference type="ARBA" id="ARBA00022547"/>
    </source>
</evidence>
<evidence type="ECO:0000313" key="15">
    <source>
        <dbReference type="EMBL" id="WOJ93131.1"/>
    </source>
</evidence>
<evidence type="ECO:0000256" key="8">
    <source>
        <dbReference type="ARBA" id="ARBA00023136"/>
    </source>
</evidence>
<comment type="subunit">
    <text evidence="13">F-type ATPases have 2 components, F(1) - the catalytic core - and F(0) - the membrane proton channel. F(1) has five subunits: alpha(3), beta(3), gamma(1), delta(1), epsilon(1). F(0) has three main subunits: a(1), b(2) and c(10-14). The alpha and beta chains form an alternating ring which encloses part of the gamma chain. F(1) is attached to F(0) by a central stalk formed by the gamma and epsilon chains, while a peripheral stalk is formed by the delta and b chains.</text>
</comment>
<comment type="function">
    <text evidence="10 13">F(1)F(0) ATP synthase produces ATP from ADP in the presence of a proton or sodium gradient. F-type ATPases consist of two structural domains, F(1) containing the extramembraneous catalytic core and F(0) containing the membrane proton channel, linked together by a central stalk and a peripheral stalk. During catalysis, ATP synthesis in the catalytic domain of F(1) is coupled via a rotary mechanism of the central stalk subunits to proton translocation.</text>
</comment>
<evidence type="ECO:0000256" key="9">
    <source>
        <dbReference type="ARBA" id="ARBA00023310"/>
    </source>
</evidence>
<dbReference type="PANTHER" id="PTHR33445:SF2">
    <property type="entry name" value="ATP SYNTHASE SUBUNIT B', CHLOROPLASTIC"/>
    <property type="match status" value="1"/>
</dbReference>
<evidence type="ECO:0000256" key="1">
    <source>
        <dbReference type="ARBA" id="ARBA00005513"/>
    </source>
</evidence>
<dbReference type="InterPro" id="IPR050059">
    <property type="entry name" value="ATP_synthase_B_chain"/>
</dbReference>
<comment type="similarity">
    <text evidence="1 13">Belongs to the ATPase B chain family.</text>
</comment>
<comment type="function">
    <text evidence="11">Component of the F(0) channel, it forms part of the peripheral stalk, linking F(1) to F(0). The b'-subunit is a diverged and duplicated form of b found in plants and photosynthetic bacteria.</text>
</comment>
<dbReference type="Proteomes" id="UP001626537">
    <property type="component" value="Chromosome"/>
</dbReference>
<keyword evidence="8 13" id="KW-0472">Membrane</keyword>
<keyword evidence="2 13" id="KW-0813">Transport</keyword>